<protein>
    <submittedName>
        <fullName evidence="1">DUF58 domain-containing protein</fullName>
    </submittedName>
</protein>
<accession>A0A0M3JLX5</accession>
<proteinExistence type="predicted"/>
<organism evidence="1">
    <name type="scientific">Anisakis simplex</name>
    <name type="common">Herring worm</name>
    <dbReference type="NCBI Taxonomy" id="6269"/>
    <lineage>
        <taxon>Eukaryota</taxon>
        <taxon>Metazoa</taxon>
        <taxon>Ecdysozoa</taxon>
        <taxon>Nematoda</taxon>
        <taxon>Chromadorea</taxon>
        <taxon>Rhabditida</taxon>
        <taxon>Spirurina</taxon>
        <taxon>Ascaridomorpha</taxon>
        <taxon>Ascaridoidea</taxon>
        <taxon>Anisakidae</taxon>
        <taxon>Anisakis</taxon>
        <taxon>Anisakis simplex complex</taxon>
    </lineage>
</organism>
<evidence type="ECO:0000313" key="1">
    <source>
        <dbReference type="WBParaSite" id="ASIM_0000865601-mRNA-1"/>
    </source>
</evidence>
<dbReference type="AlphaFoldDB" id="A0A0M3JLX5"/>
<sequence length="52" mass="6179">LPVFEHPRAIPQKRQLRYQKMFQKFSNQLVVHNDDITVTQRSFAALFPRLAP</sequence>
<name>A0A0M3JLX5_ANISI</name>
<dbReference type="WBParaSite" id="ASIM_0000865601-mRNA-1">
    <property type="protein sequence ID" value="ASIM_0000865601-mRNA-1"/>
    <property type="gene ID" value="ASIM_0000865601"/>
</dbReference>
<reference evidence="1" key="1">
    <citation type="submission" date="2017-02" db="UniProtKB">
        <authorList>
            <consortium name="WormBaseParasite"/>
        </authorList>
    </citation>
    <scope>IDENTIFICATION</scope>
</reference>